<dbReference type="InterPro" id="IPR052916">
    <property type="entry name" value="Type-I_RE_MTase_Subunit"/>
</dbReference>
<dbReference type="InterPro" id="IPR003356">
    <property type="entry name" value="DNA_methylase_A-5"/>
</dbReference>
<dbReference type="PANTHER" id="PTHR42998:SF1">
    <property type="entry name" value="TYPE I RESTRICTION ENZYME HINDI METHYLASE SUBUNIT"/>
    <property type="match status" value="1"/>
</dbReference>
<evidence type="ECO:0000259" key="2">
    <source>
        <dbReference type="Pfam" id="PF02384"/>
    </source>
</evidence>
<dbReference type="EMBL" id="BONU01000018">
    <property type="protein sequence ID" value="GIG74448.1"/>
    <property type="molecule type" value="Genomic_DNA"/>
</dbReference>
<feature type="domain" description="DNA methylase adenine-specific" evidence="2">
    <location>
        <begin position="166"/>
        <end position="408"/>
    </location>
</feature>
<keyword evidence="3" id="KW-0378">Hydrolase</keyword>
<feature type="compositionally biased region" description="Polar residues" evidence="1">
    <location>
        <begin position="542"/>
        <end position="554"/>
    </location>
</feature>
<feature type="region of interest" description="Disordered" evidence="1">
    <location>
        <begin position="532"/>
        <end position="561"/>
    </location>
</feature>
<dbReference type="Proteomes" id="UP000653674">
    <property type="component" value="Unassembled WGS sequence"/>
</dbReference>
<protein>
    <submittedName>
        <fullName evidence="3">Type II restriction endonuclease subunit M</fullName>
    </submittedName>
</protein>
<dbReference type="GO" id="GO:0008170">
    <property type="term" value="F:N-methyltransferase activity"/>
    <property type="evidence" value="ECO:0007669"/>
    <property type="project" value="InterPro"/>
</dbReference>
<keyword evidence="4" id="KW-1185">Reference proteome</keyword>
<dbReference type="AlphaFoldDB" id="A0A8J3PN19"/>
<evidence type="ECO:0000313" key="4">
    <source>
        <dbReference type="Proteomes" id="UP000653674"/>
    </source>
</evidence>
<evidence type="ECO:0000256" key="1">
    <source>
        <dbReference type="SAM" id="MobiDB-lite"/>
    </source>
</evidence>
<dbReference type="Pfam" id="PF02384">
    <property type="entry name" value="N6_Mtase"/>
    <property type="match status" value="1"/>
</dbReference>
<dbReference type="PRINTS" id="PR00507">
    <property type="entry name" value="N12N6MTFRASE"/>
</dbReference>
<gene>
    <name evidence="3" type="ORF">Pfl04_28520</name>
</gene>
<dbReference type="GO" id="GO:0003677">
    <property type="term" value="F:DNA binding"/>
    <property type="evidence" value="ECO:0007669"/>
    <property type="project" value="InterPro"/>
</dbReference>
<keyword evidence="3" id="KW-0255">Endonuclease</keyword>
<evidence type="ECO:0000313" key="3">
    <source>
        <dbReference type="EMBL" id="GIG74448.1"/>
    </source>
</evidence>
<proteinExistence type="predicted"/>
<dbReference type="RefSeq" id="WP_168071776.1">
    <property type="nucleotide sequence ID" value="NZ_BAAAQJ010000003.1"/>
</dbReference>
<name>A0A8J3PN19_9ACTN</name>
<comment type="caution">
    <text evidence="3">The sequence shown here is derived from an EMBL/GenBank/DDBJ whole genome shotgun (WGS) entry which is preliminary data.</text>
</comment>
<reference evidence="3" key="1">
    <citation type="submission" date="2021-01" db="EMBL/GenBank/DDBJ databases">
        <title>Whole genome shotgun sequence of Planosporangium flavigriseum NBRC 105377.</title>
        <authorList>
            <person name="Komaki H."/>
            <person name="Tamura T."/>
        </authorList>
    </citation>
    <scope>NUCLEOTIDE SEQUENCE</scope>
    <source>
        <strain evidence="3">NBRC 105377</strain>
    </source>
</reference>
<dbReference type="PANTHER" id="PTHR42998">
    <property type="entry name" value="TYPE I RESTRICTION ENZYME HINDVIIP M PROTEIN-RELATED"/>
    <property type="match status" value="1"/>
</dbReference>
<dbReference type="InterPro" id="IPR029063">
    <property type="entry name" value="SAM-dependent_MTases_sf"/>
</dbReference>
<accession>A0A8J3PN19</accession>
<dbReference type="SUPFAM" id="SSF53335">
    <property type="entry name" value="S-adenosyl-L-methionine-dependent methyltransferases"/>
    <property type="match status" value="1"/>
</dbReference>
<dbReference type="GO" id="GO:0004519">
    <property type="term" value="F:endonuclease activity"/>
    <property type="evidence" value="ECO:0007669"/>
    <property type="project" value="UniProtKB-KW"/>
</dbReference>
<sequence length="696" mass="74934">MTTERSAAIGDATLTASGIAQLANVGRAAVSNWRRRYADFPAPVGGTPTSPLFDAREVEQWLRRQGKLHQVGIEQWAWRHIESYQPAAQIGDALAISGAYLLVRSDQPVARSNALLTPKQLVTRLRALDRRLADLVGGVLPAQWTPQLTTVLGMVDQLSQEQDPEDAFEYLHSQYVISAHSMSGLAGTPDNVAEVMLALAGSGASTFDFTCGTGSILRMAADRALHNGVATHCYAQEIKPQYALITLLRLWFVHRRAQRAGLTAEPPIIHVGDSLLADAFPDLRADVVVANFPFGIHDWGHDQLAYDPRWTYGLPPRTEPELAWVQHALAHLSPGGTAVVLMPPAAALRPAGRRIRAELVRRGALRAVIALPAGLMPPTGIGLHIWVLTQPDPQQPPAGRLLFADTTASETSTLADVVGNAWRVYLSGKDGEASGIHRSISAIDVLNDQVDLTPQRYLPQAGTLAADPAQTIVRISDFDRLIDEVRRGLPRVQKGTTAALSTAPQASLADLIRAGSMSVQRTVSRTHANRAMASGAVPASSDLPSGSVTGTTTRAGDDDPVPRVRANDILIPVMGREIVARVATPEQIGTELEPNVQLVRVDPVRFDPWFVAGVLSYSDNLRVAGRTSSSTNGTLRIDIKRLTIPVLPLDQQQTYGQAFRRLAEFRAGLDEATAMGTALAREIRDGLTAGTLTVSS</sequence>
<keyword evidence="3" id="KW-0540">Nuclease</keyword>
<organism evidence="3 4">
    <name type="scientific">Planosporangium flavigriseum</name>
    <dbReference type="NCBI Taxonomy" id="373681"/>
    <lineage>
        <taxon>Bacteria</taxon>
        <taxon>Bacillati</taxon>
        <taxon>Actinomycetota</taxon>
        <taxon>Actinomycetes</taxon>
        <taxon>Micromonosporales</taxon>
        <taxon>Micromonosporaceae</taxon>
        <taxon>Planosporangium</taxon>
    </lineage>
</organism>
<dbReference type="Gene3D" id="3.40.50.150">
    <property type="entry name" value="Vaccinia Virus protein VP39"/>
    <property type="match status" value="1"/>
</dbReference>